<feature type="transmembrane region" description="Helical" evidence="6">
    <location>
        <begin position="148"/>
        <end position="168"/>
    </location>
</feature>
<feature type="transmembrane region" description="Helical" evidence="6">
    <location>
        <begin position="246"/>
        <end position="274"/>
    </location>
</feature>
<feature type="transmembrane region" description="Helical" evidence="6">
    <location>
        <begin position="416"/>
        <end position="434"/>
    </location>
</feature>
<accession>A0AAU9ESE5</accession>
<feature type="transmembrane region" description="Helical" evidence="6">
    <location>
        <begin position="295"/>
        <end position="318"/>
    </location>
</feature>
<keyword evidence="2" id="KW-1003">Cell membrane</keyword>
<dbReference type="PANTHER" id="PTHR30250:SF11">
    <property type="entry name" value="O-ANTIGEN TRANSPORTER-RELATED"/>
    <property type="match status" value="1"/>
</dbReference>
<reference evidence="8" key="1">
    <citation type="journal article" date="2023" name="Arch. Microbiol.">
        <title>Desulfoferula mesophilus gen. nov. sp. nov., a mesophilic sulfate-reducing bacterium isolated from a brackish lake sediment.</title>
        <authorList>
            <person name="Watanabe T."/>
            <person name="Yabe T."/>
            <person name="Tsuji J.M."/>
            <person name="Fukui M."/>
        </authorList>
    </citation>
    <scope>NUCLEOTIDE SEQUENCE [LARGE SCALE GENOMIC DNA]</scope>
    <source>
        <strain evidence="8">12FAK</strain>
    </source>
</reference>
<dbReference type="InterPro" id="IPR050833">
    <property type="entry name" value="Poly_Biosynth_Transport"/>
</dbReference>
<dbReference type="GO" id="GO:0005886">
    <property type="term" value="C:plasma membrane"/>
    <property type="evidence" value="ECO:0007669"/>
    <property type="project" value="UniProtKB-SubCell"/>
</dbReference>
<evidence type="ECO:0000256" key="4">
    <source>
        <dbReference type="ARBA" id="ARBA00022989"/>
    </source>
</evidence>
<evidence type="ECO:0000313" key="7">
    <source>
        <dbReference type="EMBL" id="BEQ13521.1"/>
    </source>
</evidence>
<evidence type="ECO:0000256" key="3">
    <source>
        <dbReference type="ARBA" id="ARBA00022692"/>
    </source>
</evidence>
<dbReference type="Proteomes" id="UP001366166">
    <property type="component" value="Chromosome"/>
</dbReference>
<proteinExistence type="predicted"/>
<evidence type="ECO:0000313" key="8">
    <source>
        <dbReference type="Proteomes" id="UP001366166"/>
    </source>
</evidence>
<evidence type="ECO:0000256" key="2">
    <source>
        <dbReference type="ARBA" id="ARBA00022475"/>
    </source>
</evidence>
<dbReference type="AlphaFoldDB" id="A0AAU9ESE5"/>
<feature type="transmembrane region" description="Helical" evidence="6">
    <location>
        <begin position="38"/>
        <end position="65"/>
    </location>
</feature>
<feature type="transmembrane region" description="Helical" evidence="6">
    <location>
        <begin position="357"/>
        <end position="377"/>
    </location>
</feature>
<evidence type="ECO:0000256" key="1">
    <source>
        <dbReference type="ARBA" id="ARBA00004651"/>
    </source>
</evidence>
<feature type="transmembrane region" description="Helical" evidence="6">
    <location>
        <begin position="440"/>
        <end position="464"/>
    </location>
</feature>
<feature type="transmembrane region" description="Helical" evidence="6">
    <location>
        <begin position="118"/>
        <end position="136"/>
    </location>
</feature>
<keyword evidence="3 6" id="KW-0812">Transmembrane</keyword>
<dbReference type="EMBL" id="AP028679">
    <property type="protein sequence ID" value="BEQ13521.1"/>
    <property type="molecule type" value="Genomic_DNA"/>
</dbReference>
<feature type="transmembrane region" description="Helical" evidence="6">
    <location>
        <begin position="174"/>
        <end position="193"/>
    </location>
</feature>
<feature type="transmembrane region" description="Helical" evidence="6">
    <location>
        <begin position="209"/>
        <end position="226"/>
    </location>
</feature>
<feature type="transmembrane region" description="Helical" evidence="6">
    <location>
        <begin position="7"/>
        <end position="26"/>
    </location>
</feature>
<feature type="transmembrane region" description="Helical" evidence="6">
    <location>
        <begin position="324"/>
        <end position="345"/>
    </location>
</feature>
<feature type="transmembrane region" description="Helical" evidence="6">
    <location>
        <begin position="383"/>
        <end position="404"/>
    </location>
</feature>
<keyword evidence="4 6" id="KW-1133">Transmembrane helix</keyword>
<organism evidence="7 8">
    <name type="scientific">Desulfoferula mesophila</name>
    <dbReference type="NCBI Taxonomy" id="3058419"/>
    <lineage>
        <taxon>Bacteria</taxon>
        <taxon>Pseudomonadati</taxon>
        <taxon>Thermodesulfobacteriota</taxon>
        <taxon>Desulfarculia</taxon>
        <taxon>Desulfarculales</taxon>
        <taxon>Desulfarculaceae</taxon>
        <taxon>Desulfoferula</taxon>
    </lineage>
</organism>
<protein>
    <submittedName>
        <fullName evidence="7">Polysaccharide biosynthesis protein</fullName>
    </submittedName>
</protein>
<dbReference type="PANTHER" id="PTHR30250">
    <property type="entry name" value="PST FAMILY PREDICTED COLANIC ACID TRANSPORTER"/>
    <property type="match status" value="1"/>
</dbReference>
<comment type="subcellular location">
    <subcellularLocation>
        <location evidence="1">Cell membrane</location>
        <topology evidence="1">Multi-pass membrane protein</topology>
    </subcellularLocation>
</comment>
<dbReference type="Pfam" id="PF13440">
    <property type="entry name" value="Polysacc_synt_3"/>
    <property type="match status" value="1"/>
</dbReference>
<feature type="transmembrane region" description="Helical" evidence="6">
    <location>
        <begin position="77"/>
        <end position="98"/>
    </location>
</feature>
<evidence type="ECO:0000256" key="6">
    <source>
        <dbReference type="SAM" id="Phobius"/>
    </source>
</evidence>
<name>A0AAU9ESE5_9BACT</name>
<evidence type="ECO:0000256" key="5">
    <source>
        <dbReference type="ARBA" id="ARBA00023136"/>
    </source>
</evidence>
<keyword evidence="5 6" id="KW-0472">Membrane</keyword>
<sequence length="480" mass="51444">MTRRILLRLFLSAPLSLATLVYLPILTRTLGKAQYGEWGLAMSVVTGVSAVATMGLAVVIPRFYAQDREQGTFAQRFWSCLLFALVMAAAQYAVAWLFADPLGSVIFNSAGGGPLSRASVFLGIALSMRTFLSSLLRARFELVRQSILELAITAARTAAILGLALWGASVRELLWSQSLIEFSACVYLTLAAWRRVPLQGAKLTLPKTYFYYALPLLPAVALTWLGKNIERFVLVHLQGQAMVGEYTVAFTVSSVLVTFSAAVNFVLLPQLAQAWTREDRREQSAKLFATANRNLLLLGLPVIVGLALVWSDLVVFLTGRAFGVTWPVAALAAAGHLSSALYLANVYALHLQLRTKLILPLLASGVCLSVALSFGMIPSLGILGAATAFWAGQTINAMIAMGISRRLTGWSLPLNFFLRAGGACLAMGCLVAAAKGLGHFNLWALIALGVAVYAASTLCLGLITMGQVKGFWGRLGPKAG</sequence>
<dbReference type="KEGG" id="dmp:FAK_05870"/>
<keyword evidence="8" id="KW-1185">Reference proteome</keyword>
<gene>
    <name evidence="7" type="ORF">FAK_05870</name>
</gene>